<evidence type="ECO:0000313" key="3">
    <source>
        <dbReference type="Proteomes" id="UP000758168"/>
    </source>
</evidence>
<dbReference type="PANTHER" id="PTHR12110">
    <property type="entry name" value="HYDROXYPYRUVATE ISOMERASE"/>
    <property type="match status" value="1"/>
</dbReference>
<dbReference type="RefSeq" id="WP_210057436.1">
    <property type="nucleotide sequence ID" value="NZ_BAAAMH010000010.1"/>
</dbReference>
<dbReference type="Pfam" id="PF01261">
    <property type="entry name" value="AP_endonuc_2"/>
    <property type="match status" value="1"/>
</dbReference>
<protein>
    <submittedName>
        <fullName evidence="2">Sugar phosphate isomerase/epimerase</fullName>
    </submittedName>
</protein>
<dbReference type="InterPro" id="IPR036237">
    <property type="entry name" value="Xyl_isomerase-like_sf"/>
</dbReference>
<name>A0ABS4ZBR5_9ACTN</name>
<accession>A0ABS4ZBR5</accession>
<comment type="caution">
    <text evidence="2">The sequence shown here is derived from an EMBL/GenBank/DDBJ whole genome shotgun (WGS) entry which is preliminary data.</text>
</comment>
<dbReference type="Proteomes" id="UP000758168">
    <property type="component" value="Unassembled WGS sequence"/>
</dbReference>
<dbReference type="PANTHER" id="PTHR12110:SF41">
    <property type="entry name" value="INOSOSE DEHYDRATASE"/>
    <property type="match status" value="1"/>
</dbReference>
<dbReference type="InterPro" id="IPR013022">
    <property type="entry name" value="Xyl_isomerase-like_TIM-brl"/>
</dbReference>
<dbReference type="InterPro" id="IPR050312">
    <property type="entry name" value="IolE/XylAMocC-like"/>
</dbReference>
<proteinExistence type="predicted"/>
<feature type="domain" description="Xylose isomerase-like TIM barrel" evidence="1">
    <location>
        <begin position="46"/>
        <end position="309"/>
    </location>
</feature>
<keyword evidence="3" id="KW-1185">Reference proteome</keyword>
<dbReference type="SUPFAM" id="SSF51658">
    <property type="entry name" value="Xylose isomerase-like"/>
    <property type="match status" value="1"/>
</dbReference>
<reference evidence="2 3" key="1">
    <citation type="submission" date="2021-03" db="EMBL/GenBank/DDBJ databases">
        <title>Sequencing the genomes of 1000 actinobacteria strains.</title>
        <authorList>
            <person name="Klenk H.-P."/>
        </authorList>
    </citation>
    <scope>NUCLEOTIDE SEQUENCE [LARGE SCALE GENOMIC DNA]</scope>
    <source>
        <strain evidence="2 3">DSM 12936</strain>
    </source>
</reference>
<organism evidence="2 3">
    <name type="scientific">Microlunatus capsulatus</name>
    <dbReference type="NCBI Taxonomy" id="99117"/>
    <lineage>
        <taxon>Bacteria</taxon>
        <taxon>Bacillati</taxon>
        <taxon>Actinomycetota</taxon>
        <taxon>Actinomycetes</taxon>
        <taxon>Propionibacteriales</taxon>
        <taxon>Propionibacteriaceae</taxon>
        <taxon>Microlunatus</taxon>
    </lineage>
</organism>
<dbReference type="EMBL" id="JAGIOB010000001">
    <property type="protein sequence ID" value="MBP2418152.1"/>
    <property type="molecule type" value="Genomic_DNA"/>
</dbReference>
<keyword evidence="2" id="KW-0413">Isomerase</keyword>
<dbReference type="GO" id="GO:0016853">
    <property type="term" value="F:isomerase activity"/>
    <property type="evidence" value="ECO:0007669"/>
    <property type="project" value="UniProtKB-KW"/>
</dbReference>
<gene>
    <name evidence="2" type="ORF">JOF54_003074</name>
</gene>
<dbReference type="Gene3D" id="3.20.20.150">
    <property type="entry name" value="Divalent-metal-dependent TIM barrel enzymes"/>
    <property type="match status" value="1"/>
</dbReference>
<evidence type="ECO:0000313" key="2">
    <source>
        <dbReference type="EMBL" id="MBP2418152.1"/>
    </source>
</evidence>
<sequence>MTSAPDPSTWTAETWPVAAAMLAFGGTDSRGGPIQDADPEEWLRQLRLVRRMGFTEVDPTDTWVRVGDLDDARLEDFRAVLADAGLTIPAVSTSRRSVMDPERGEEYLAYSHRLLDRAAALDVPVVSFGFFQAFTPAQEKALWFWLEPGWQDDESPEVRALAASRIRELAGHAAANGQQITLEMYEDTYVGTCDSAVAFLAEVDHPACGLNPDIGNFIRLHRPIEPVPQMLEKVLPHANYWHVKNYLRDEDPASGTVTTFPVPMDMGLINYRTAIARALELGFRGAFLCEHYGSDSLGVIAKNKTYVREVLATLLD</sequence>
<evidence type="ECO:0000259" key="1">
    <source>
        <dbReference type="Pfam" id="PF01261"/>
    </source>
</evidence>